<gene>
    <name evidence="2" type="ORF">NDU88_004014</name>
</gene>
<dbReference type="EMBL" id="JANPWB010000008">
    <property type="protein sequence ID" value="KAJ1163556.1"/>
    <property type="molecule type" value="Genomic_DNA"/>
</dbReference>
<organism evidence="2 3">
    <name type="scientific">Pleurodeles waltl</name>
    <name type="common">Iberian ribbed newt</name>
    <dbReference type="NCBI Taxonomy" id="8319"/>
    <lineage>
        <taxon>Eukaryota</taxon>
        <taxon>Metazoa</taxon>
        <taxon>Chordata</taxon>
        <taxon>Craniata</taxon>
        <taxon>Vertebrata</taxon>
        <taxon>Euteleostomi</taxon>
        <taxon>Amphibia</taxon>
        <taxon>Batrachia</taxon>
        <taxon>Caudata</taxon>
        <taxon>Salamandroidea</taxon>
        <taxon>Salamandridae</taxon>
        <taxon>Pleurodelinae</taxon>
        <taxon>Pleurodeles</taxon>
    </lineage>
</organism>
<feature type="transmembrane region" description="Helical" evidence="1">
    <location>
        <begin position="132"/>
        <end position="150"/>
    </location>
</feature>
<evidence type="ECO:0000313" key="3">
    <source>
        <dbReference type="Proteomes" id="UP001066276"/>
    </source>
</evidence>
<comment type="caution">
    <text evidence="2">The sequence shown here is derived from an EMBL/GenBank/DDBJ whole genome shotgun (WGS) entry which is preliminary data.</text>
</comment>
<keyword evidence="1" id="KW-1133">Transmembrane helix</keyword>
<proteinExistence type="predicted"/>
<evidence type="ECO:0000256" key="1">
    <source>
        <dbReference type="SAM" id="Phobius"/>
    </source>
</evidence>
<keyword evidence="3" id="KW-1185">Reference proteome</keyword>
<evidence type="ECO:0000313" key="2">
    <source>
        <dbReference type="EMBL" id="KAJ1163556.1"/>
    </source>
</evidence>
<name>A0AAV7SHR7_PLEWA</name>
<sequence>MGLDVPLLGYYYFAAYMWHVVRRMADGSNWEKQLMAEVVWSADLPALLGEGYVSGTAICDSTDCTCVGKTGGGGTSEGVFIPGTADMDPCSDTVHGRQYVLPSMEGRNGCKMLGDLYPNQQFISFEDAQAEFGWGLVTFFIILAWLRLLGRPEL</sequence>
<keyword evidence="1" id="KW-0812">Transmembrane</keyword>
<dbReference type="AlphaFoldDB" id="A0AAV7SHR7"/>
<protein>
    <submittedName>
        <fullName evidence="2">Uncharacterized protein</fullName>
    </submittedName>
</protein>
<keyword evidence="1" id="KW-0472">Membrane</keyword>
<dbReference type="Proteomes" id="UP001066276">
    <property type="component" value="Chromosome 4_2"/>
</dbReference>
<accession>A0AAV7SHR7</accession>
<reference evidence="2" key="1">
    <citation type="journal article" date="2022" name="bioRxiv">
        <title>Sequencing and chromosome-scale assembly of the giantPleurodeles waltlgenome.</title>
        <authorList>
            <person name="Brown T."/>
            <person name="Elewa A."/>
            <person name="Iarovenko S."/>
            <person name="Subramanian E."/>
            <person name="Araus A.J."/>
            <person name="Petzold A."/>
            <person name="Susuki M."/>
            <person name="Suzuki K.-i.T."/>
            <person name="Hayashi T."/>
            <person name="Toyoda A."/>
            <person name="Oliveira C."/>
            <person name="Osipova E."/>
            <person name="Leigh N.D."/>
            <person name="Simon A."/>
            <person name="Yun M.H."/>
        </authorList>
    </citation>
    <scope>NUCLEOTIDE SEQUENCE</scope>
    <source>
        <strain evidence="2">20211129_DDA</strain>
        <tissue evidence="2">Liver</tissue>
    </source>
</reference>